<evidence type="ECO:0000259" key="1">
    <source>
        <dbReference type="Pfam" id="PF00483"/>
    </source>
</evidence>
<dbReference type="EMBL" id="FWYF01000002">
    <property type="protein sequence ID" value="SMD33820.1"/>
    <property type="molecule type" value="Genomic_DNA"/>
</dbReference>
<evidence type="ECO:0000313" key="2">
    <source>
        <dbReference type="EMBL" id="SMD33820.1"/>
    </source>
</evidence>
<dbReference type="GO" id="GO:0016740">
    <property type="term" value="F:transferase activity"/>
    <property type="evidence" value="ECO:0007669"/>
    <property type="project" value="UniProtKB-KW"/>
</dbReference>
<dbReference type="STRING" id="692418.SAMN04488029_1687"/>
<keyword evidence="2" id="KW-0808">Transferase</keyword>
<protein>
    <submittedName>
        <fullName evidence="2">Nucleotidyl transferase</fullName>
    </submittedName>
</protein>
<evidence type="ECO:0000313" key="3">
    <source>
        <dbReference type="Proteomes" id="UP000192472"/>
    </source>
</evidence>
<dbReference type="SUPFAM" id="SSF53448">
    <property type="entry name" value="Nucleotide-diphospho-sugar transferases"/>
    <property type="match status" value="1"/>
</dbReference>
<organism evidence="2 3">
    <name type="scientific">Reichenbachiella faecimaris</name>
    <dbReference type="NCBI Taxonomy" id="692418"/>
    <lineage>
        <taxon>Bacteria</taxon>
        <taxon>Pseudomonadati</taxon>
        <taxon>Bacteroidota</taxon>
        <taxon>Cytophagia</taxon>
        <taxon>Cytophagales</taxon>
        <taxon>Reichenbachiellaceae</taxon>
        <taxon>Reichenbachiella</taxon>
    </lineage>
</organism>
<dbReference type="InterPro" id="IPR005835">
    <property type="entry name" value="NTP_transferase_dom"/>
</dbReference>
<dbReference type="AlphaFoldDB" id="A0A1W2GAW4"/>
<dbReference type="Proteomes" id="UP000192472">
    <property type="component" value="Unassembled WGS sequence"/>
</dbReference>
<reference evidence="2 3" key="1">
    <citation type="submission" date="2017-04" db="EMBL/GenBank/DDBJ databases">
        <authorList>
            <person name="Afonso C.L."/>
            <person name="Miller P.J."/>
            <person name="Scott M.A."/>
            <person name="Spackman E."/>
            <person name="Goraichik I."/>
            <person name="Dimitrov K.M."/>
            <person name="Suarez D.L."/>
            <person name="Swayne D.E."/>
        </authorList>
    </citation>
    <scope>NUCLEOTIDE SEQUENCE [LARGE SCALE GENOMIC DNA]</scope>
    <source>
        <strain evidence="2 3">DSM 26133</strain>
    </source>
</reference>
<gene>
    <name evidence="2" type="ORF">SAMN04488029_1687</name>
</gene>
<dbReference type="InterPro" id="IPR029044">
    <property type="entry name" value="Nucleotide-diphossugar_trans"/>
</dbReference>
<keyword evidence="3" id="KW-1185">Reference proteome</keyword>
<accession>A0A1W2GAW4</accession>
<sequence length="301" mass="34176">MKKPSLLVLAAGLGSRYGSLKQIDKFGPNGETIVDYAIYDAIEAGFEKIVFVIRESIEAEFKEIFINKLADKVQIEYVFQELDVLPEGFQVPEGREKPWGTAHAVMTAAPKIQEPFAIVNADDFYGRKSLETMYNHLITLDDSKLDACLVGFVLENTLSEHGRVSRGICQTNDHSELTEIIERTHIFKKESGGAYYEEDGNSFDLTGKEMVSMNLMGFTSQVFEVMQSMFVDFLKKEGQELKSEFFIPSVLDQVRQLGVKVPVLTSEEQWFGVTYQEDKPIAKRNLNQLVDAEIYPQKLWK</sequence>
<proteinExistence type="predicted"/>
<feature type="domain" description="Nucleotidyl transferase" evidence="1">
    <location>
        <begin position="29"/>
        <end position="241"/>
    </location>
</feature>
<dbReference type="Pfam" id="PF00483">
    <property type="entry name" value="NTP_transferase"/>
    <property type="match status" value="1"/>
</dbReference>
<dbReference type="OrthoDB" id="9779926at2"/>
<dbReference type="Gene3D" id="3.90.550.10">
    <property type="entry name" value="Spore Coat Polysaccharide Biosynthesis Protein SpsA, Chain A"/>
    <property type="match status" value="1"/>
</dbReference>
<name>A0A1W2GAW4_REIFA</name>